<organism evidence="2 3">
    <name type="scientific">Dentiscutata erythropus</name>
    <dbReference type="NCBI Taxonomy" id="1348616"/>
    <lineage>
        <taxon>Eukaryota</taxon>
        <taxon>Fungi</taxon>
        <taxon>Fungi incertae sedis</taxon>
        <taxon>Mucoromycota</taxon>
        <taxon>Glomeromycotina</taxon>
        <taxon>Glomeromycetes</taxon>
        <taxon>Diversisporales</taxon>
        <taxon>Gigasporaceae</taxon>
        <taxon>Dentiscutata</taxon>
    </lineage>
</organism>
<evidence type="ECO:0000313" key="3">
    <source>
        <dbReference type="Proteomes" id="UP000789405"/>
    </source>
</evidence>
<sequence>MHFDGFFLELLVNGQPLKELNIPINEATETAIPKSYVLSGIFKERKYSPNVTYAAIFIPGTRFEVRFASAFAIIDAPIMAFVHVDGSHDYTHHILKQSTSITRDGFWNPSRNKKLFFKFSSATSSTTSSTKSNVNDVCSGLGTVSVYFHKAKRVPRVNHRPHQFEINQKKVVGSKICSEIMYSTTFDEYEDRILKGGTNWKRIDKDPIAVLHLHYRSVEWLVSRGLNLNLSVNEIRYLERNKKQRTSVNSNNLAKRPSHVIVISDDEEPSENGVIDLTGSSRKRTKYVPVIEIIDSD</sequence>
<evidence type="ECO:0000259" key="1">
    <source>
        <dbReference type="Pfam" id="PF25534"/>
    </source>
</evidence>
<reference evidence="2" key="1">
    <citation type="submission" date="2021-06" db="EMBL/GenBank/DDBJ databases">
        <authorList>
            <person name="Kallberg Y."/>
            <person name="Tangrot J."/>
            <person name="Rosling A."/>
        </authorList>
    </citation>
    <scope>NUCLEOTIDE SEQUENCE</scope>
    <source>
        <strain evidence="2">MA453B</strain>
    </source>
</reference>
<dbReference type="OrthoDB" id="2324829at2759"/>
<dbReference type="EMBL" id="CAJVPY010003463">
    <property type="protein sequence ID" value="CAG8592449.1"/>
    <property type="molecule type" value="Genomic_DNA"/>
</dbReference>
<accession>A0A9N9CAU6</accession>
<dbReference type="Pfam" id="PF25534">
    <property type="entry name" value="DUF7918"/>
    <property type="match status" value="1"/>
</dbReference>
<feature type="domain" description="DUF7918" evidence="1">
    <location>
        <begin position="11"/>
        <end position="221"/>
    </location>
</feature>
<protein>
    <submittedName>
        <fullName evidence="2">7807_t:CDS:1</fullName>
    </submittedName>
</protein>
<dbReference type="AlphaFoldDB" id="A0A9N9CAU6"/>
<dbReference type="Proteomes" id="UP000789405">
    <property type="component" value="Unassembled WGS sequence"/>
</dbReference>
<dbReference type="InterPro" id="IPR057678">
    <property type="entry name" value="DUF7918"/>
</dbReference>
<proteinExistence type="predicted"/>
<keyword evidence="3" id="KW-1185">Reference proteome</keyword>
<name>A0A9N9CAU6_9GLOM</name>
<comment type="caution">
    <text evidence="2">The sequence shown here is derived from an EMBL/GenBank/DDBJ whole genome shotgun (WGS) entry which is preliminary data.</text>
</comment>
<gene>
    <name evidence="2" type="ORF">DERYTH_LOCUS7231</name>
</gene>
<evidence type="ECO:0000313" key="2">
    <source>
        <dbReference type="EMBL" id="CAG8592449.1"/>
    </source>
</evidence>